<accession>A0AAE1VHB1</accession>
<evidence type="ECO:0000313" key="2">
    <source>
        <dbReference type="EMBL" id="KAK4360370.1"/>
    </source>
</evidence>
<sequence length="166" mass="18537">MDESWGSGCVGADKQNEHNVELVEHIATISQDETELMVVNDPPRKQTTEEIVTSNEKAEVEDDNVHEKGLDDNKGEKDKSENVLQNLKNIYNQGGVSPRSISKGQKKSGRLANGEKQPIRARQVQHYKRVMGMQSANSSCNGKIWYFVAENIDHGYDIIAPGESLR</sequence>
<name>A0AAE1VHB1_9SOLA</name>
<dbReference type="Proteomes" id="UP001291623">
    <property type="component" value="Unassembled WGS sequence"/>
</dbReference>
<feature type="compositionally biased region" description="Polar residues" evidence="1">
    <location>
        <begin position="82"/>
        <end position="103"/>
    </location>
</feature>
<evidence type="ECO:0000256" key="1">
    <source>
        <dbReference type="SAM" id="MobiDB-lite"/>
    </source>
</evidence>
<gene>
    <name evidence="2" type="ORF">RND71_019322</name>
</gene>
<proteinExistence type="predicted"/>
<feature type="compositionally biased region" description="Basic and acidic residues" evidence="1">
    <location>
        <begin position="63"/>
        <end position="81"/>
    </location>
</feature>
<dbReference type="AlphaFoldDB" id="A0AAE1VHB1"/>
<dbReference type="EMBL" id="JAVYJV010000010">
    <property type="protein sequence ID" value="KAK4360370.1"/>
    <property type="molecule type" value="Genomic_DNA"/>
</dbReference>
<evidence type="ECO:0000313" key="3">
    <source>
        <dbReference type="Proteomes" id="UP001291623"/>
    </source>
</evidence>
<reference evidence="2" key="1">
    <citation type="submission" date="2023-12" db="EMBL/GenBank/DDBJ databases">
        <title>Genome assembly of Anisodus tanguticus.</title>
        <authorList>
            <person name="Wang Y.-J."/>
        </authorList>
    </citation>
    <scope>NUCLEOTIDE SEQUENCE</scope>
    <source>
        <strain evidence="2">KB-2021</strain>
        <tissue evidence="2">Leaf</tissue>
    </source>
</reference>
<comment type="caution">
    <text evidence="2">The sequence shown here is derived from an EMBL/GenBank/DDBJ whole genome shotgun (WGS) entry which is preliminary data.</text>
</comment>
<keyword evidence="3" id="KW-1185">Reference proteome</keyword>
<protein>
    <submittedName>
        <fullName evidence="2">Uncharacterized protein</fullName>
    </submittedName>
</protein>
<organism evidence="2 3">
    <name type="scientific">Anisodus tanguticus</name>
    <dbReference type="NCBI Taxonomy" id="243964"/>
    <lineage>
        <taxon>Eukaryota</taxon>
        <taxon>Viridiplantae</taxon>
        <taxon>Streptophyta</taxon>
        <taxon>Embryophyta</taxon>
        <taxon>Tracheophyta</taxon>
        <taxon>Spermatophyta</taxon>
        <taxon>Magnoliopsida</taxon>
        <taxon>eudicotyledons</taxon>
        <taxon>Gunneridae</taxon>
        <taxon>Pentapetalae</taxon>
        <taxon>asterids</taxon>
        <taxon>lamiids</taxon>
        <taxon>Solanales</taxon>
        <taxon>Solanaceae</taxon>
        <taxon>Solanoideae</taxon>
        <taxon>Hyoscyameae</taxon>
        <taxon>Anisodus</taxon>
    </lineage>
</organism>
<feature type="region of interest" description="Disordered" evidence="1">
    <location>
        <begin position="40"/>
        <end position="116"/>
    </location>
</feature>